<keyword evidence="2 4" id="KW-0863">Zinc-finger</keyword>
<sequence>MLMALGVVRCVAFGGRCPRFRPWPSVVPGWIGPDRIRIGTPATSSSSTLLLLCDVCHRQTASLSDLQTYPCLHSFCVRCLNSHELRCCPICRTAFNFVQDIGGPVPVPPTGRPSQPPPTYNTTSSPDNCSVAVGNSSSSSSSGFNCQRYVEDTQSHPLSTSSRIIDSVVPRLIPAADNVHLVKATNGQNSHTSVVPQLSSLSICSSLRKIDISNVVLPLLPHYLPPSTRVCCAEYAVSKSKYSCDGCKQLFCFKCAPSHFKCSFSKNHGGCGGVDGLLHNSPGAKSSSSVSPVVCDVSAYARPGVSCLSSYLNCLTAAAANGSGSAFAGGYCR</sequence>
<evidence type="ECO:0000313" key="8">
    <source>
        <dbReference type="Proteomes" id="UP000270296"/>
    </source>
</evidence>
<evidence type="ECO:0000256" key="1">
    <source>
        <dbReference type="ARBA" id="ARBA00022723"/>
    </source>
</evidence>
<keyword evidence="3" id="KW-0862">Zinc</keyword>
<dbReference type="InterPro" id="IPR017907">
    <property type="entry name" value="Znf_RING_CS"/>
</dbReference>
<keyword evidence="1" id="KW-0479">Metal-binding</keyword>
<dbReference type="InterPro" id="IPR001841">
    <property type="entry name" value="Znf_RING"/>
</dbReference>
<evidence type="ECO:0000256" key="2">
    <source>
        <dbReference type="ARBA" id="ARBA00022771"/>
    </source>
</evidence>
<evidence type="ECO:0000313" key="7">
    <source>
        <dbReference type="EMBL" id="VDP17494.1"/>
    </source>
</evidence>
<protein>
    <submittedName>
        <fullName evidence="9">RING-type domain-containing protein</fullName>
    </submittedName>
</protein>
<dbReference type="PROSITE" id="PS50089">
    <property type="entry name" value="ZF_RING_2"/>
    <property type="match status" value="1"/>
</dbReference>
<dbReference type="GO" id="GO:0008270">
    <property type="term" value="F:zinc ion binding"/>
    <property type="evidence" value="ECO:0007669"/>
    <property type="project" value="UniProtKB-KW"/>
</dbReference>
<keyword evidence="8" id="KW-1185">Reference proteome</keyword>
<proteinExistence type="predicted"/>
<dbReference type="PROSITE" id="PS00518">
    <property type="entry name" value="ZF_RING_1"/>
    <property type="match status" value="1"/>
</dbReference>
<feature type="region of interest" description="Disordered" evidence="5">
    <location>
        <begin position="106"/>
        <end position="140"/>
    </location>
</feature>
<organism evidence="9">
    <name type="scientific">Soboliphyme baturini</name>
    <dbReference type="NCBI Taxonomy" id="241478"/>
    <lineage>
        <taxon>Eukaryota</taxon>
        <taxon>Metazoa</taxon>
        <taxon>Ecdysozoa</taxon>
        <taxon>Nematoda</taxon>
        <taxon>Enoplea</taxon>
        <taxon>Dorylaimia</taxon>
        <taxon>Dioctophymatida</taxon>
        <taxon>Dioctophymatoidea</taxon>
        <taxon>Soboliphymatidae</taxon>
        <taxon>Soboliphyme</taxon>
    </lineage>
</organism>
<dbReference type="InterPro" id="IPR013083">
    <property type="entry name" value="Znf_RING/FYVE/PHD"/>
</dbReference>
<reference evidence="9" key="1">
    <citation type="submission" date="2016-06" db="UniProtKB">
        <authorList>
            <consortium name="WormBaseParasite"/>
        </authorList>
    </citation>
    <scope>IDENTIFICATION</scope>
</reference>
<evidence type="ECO:0000256" key="4">
    <source>
        <dbReference type="PROSITE-ProRule" id="PRU00175"/>
    </source>
</evidence>
<dbReference type="AlphaFoldDB" id="A0A183IY04"/>
<feature type="domain" description="RING-type" evidence="6">
    <location>
        <begin position="53"/>
        <end position="92"/>
    </location>
</feature>
<evidence type="ECO:0000313" key="9">
    <source>
        <dbReference type="WBParaSite" id="SBAD_0000881301-mRNA-1"/>
    </source>
</evidence>
<dbReference type="Proteomes" id="UP000270296">
    <property type="component" value="Unassembled WGS sequence"/>
</dbReference>
<dbReference type="SUPFAM" id="SSF57850">
    <property type="entry name" value="RING/U-box"/>
    <property type="match status" value="1"/>
</dbReference>
<evidence type="ECO:0000256" key="3">
    <source>
        <dbReference type="ARBA" id="ARBA00022833"/>
    </source>
</evidence>
<feature type="compositionally biased region" description="Pro residues" evidence="5">
    <location>
        <begin position="106"/>
        <end position="119"/>
    </location>
</feature>
<dbReference type="EMBL" id="UZAM01011662">
    <property type="protein sequence ID" value="VDP17494.1"/>
    <property type="molecule type" value="Genomic_DNA"/>
</dbReference>
<gene>
    <name evidence="7" type="ORF">SBAD_LOCUS8502</name>
</gene>
<name>A0A183IY04_9BILA</name>
<accession>A0A183IY04</accession>
<evidence type="ECO:0000259" key="6">
    <source>
        <dbReference type="PROSITE" id="PS50089"/>
    </source>
</evidence>
<reference evidence="7 8" key="2">
    <citation type="submission" date="2018-11" db="EMBL/GenBank/DDBJ databases">
        <authorList>
            <consortium name="Pathogen Informatics"/>
        </authorList>
    </citation>
    <scope>NUCLEOTIDE SEQUENCE [LARGE SCALE GENOMIC DNA]</scope>
</reference>
<dbReference type="WBParaSite" id="SBAD_0000881301-mRNA-1">
    <property type="protein sequence ID" value="SBAD_0000881301-mRNA-1"/>
    <property type="gene ID" value="SBAD_0000881301"/>
</dbReference>
<dbReference type="Gene3D" id="3.30.40.10">
    <property type="entry name" value="Zinc/RING finger domain, C3HC4 (zinc finger)"/>
    <property type="match status" value="1"/>
</dbReference>
<evidence type="ECO:0000256" key="5">
    <source>
        <dbReference type="SAM" id="MobiDB-lite"/>
    </source>
</evidence>